<dbReference type="EMBL" id="AAXG02000004">
    <property type="protein sequence ID" value="EDN01705.1"/>
    <property type="molecule type" value="Genomic_DNA"/>
</dbReference>
<reference evidence="1 2" key="1">
    <citation type="submission" date="2007-04" db="EMBL/GenBank/DDBJ databases">
        <authorList>
            <person name="Fulton L."/>
            <person name="Clifton S."/>
            <person name="Fulton B."/>
            <person name="Xu J."/>
            <person name="Minx P."/>
            <person name="Pepin K.H."/>
            <person name="Johnson M."/>
            <person name="Thiruvilangam P."/>
            <person name="Bhonagiri V."/>
            <person name="Nash W.E."/>
            <person name="Mardis E.R."/>
            <person name="Wilson R.K."/>
        </authorList>
    </citation>
    <scope>NUCLEOTIDE SEQUENCE [LARGE SCALE GENOMIC DNA]</scope>
    <source>
        <strain evidence="1 2">ATCC 29799</strain>
    </source>
</reference>
<comment type="caution">
    <text evidence="1">The sequence shown here is derived from an EMBL/GenBank/DDBJ whole genome shotgun (WGS) entry which is preliminary data.</text>
</comment>
<accession>A6NQA0</accession>
<name>A6NQA0_9FIRM</name>
<evidence type="ECO:0000313" key="2">
    <source>
        <dbReference type="Proteomes" id="UP000003639"/>
    </source>
</evidence>
<proteinExistence type="predicted"/>
<dbReference type="STRING" id="411467.BACCAP_00370"/>
<evidence type="ECO:0000313" key="1">
    <source>
        <dbReference type="EMBL" id="EDN01705.1"/>
    </source>
</evidence>
<dbReference type="Proteomes" id="UP000003639">
    <property type="component" value="Unassembled WGS sequence"/>
</dbReference>
<gene>
    <name evidence="1" type="ORF">BACCAP_00370</name>
</gene>
<dbReference type="AlphaFoldDB" id="A6NQA0"/>
<keyword evidence="2" id="KW-1185">Reference proteome</keyword>
<sequence length="48" mass="5380">MPQSWGLFFLSGRPFAASPLNRRLNKAQRLRAALRKVIELKLLTSLGG</sequence>
<protein>
    <submittedName>
        <fullName evidence="1">Uncharacterized protein</fullName>
    </submittedName>
</protein>
<organism evidence="1 2">
    <name type="scientific">Pseudoflavonifractor capillosus ATCC 29799</name>
    <dbReference type="NCBI Taxonomy" id="411467"/>
    <lineage>
        <taxon>Bacteria</taxon>
        <taxon>Bacillati</taxon>
        <taxon>Bacillota</taxon>
        <taxon>Clostridia</taxon>
        <taxon>Eubacteriales</taxon>
        <taxon>Oscillospiraceae</taxon>
        <taxon>Pseudoflavonifractor</taxon>
    </lineage>
</organism>
<reference evidence="1 2" key="2">
    <citation type="submission" date="2007-06" db="EMBL/GenBank/DDBJ databases">
        <title>Draft genome sequence of Pseudoflavonifractor capillosus ATCC 29799.</title>
        <authorList>
            <person name="Sudarsanam P."/>
            <person name="Ley R."/>
            <person name="Guruge J."/>
            <person name="Turnbaugh P.J."/>
            <person name="Mahowald M."/>
            <person name="Liep D."/>
            <person name="Gordon J."/>
        </authorList>
    </citation>
    <scope>NUCLEOTIDE SEQUENCE [LARGE SCALE GENOMIC DNA]</scope>
    <source>
        <strain evidence="1 2">ATCC 29799</strain>
    </source>
</reference>